<protein>
    <submittedName>
        <fullName evidence="1">Uncharacterized protein</fullName>
    </submittedName>
</protein>
<name>A0A016WH71_9BILA</name>
<accession>A0A016WH71</accession>
<comment type="caution">
    <text evidence="1">The sequence shown here is derived from an EMBL/GenBank/DDBJ whole genome shotgun (WGS) entry which is preliminary data.</text>
</comment>
<dbReference type="EMBL" id="JARK01000273">
    <property type="protein sequence ID" value="EYC39154.1"/>
    <property type="molecule type" value="Genomic_DNA"/>
</dbReference>
<evidence type="ECO:0000313" key="1">
    <source>
        <dbReference type="EMBL" id="EYC39154.1"/>
    </source>
</evidence>
<organism evidence="1 2">
    <name type="scientific">Ancylostoma ceylanicum</name>
    <dbReference type="NCBI Taxonomy" id="53326"/>
    <lineage>
        <taxon>Eukaryota</taxon>
        <taxon>Metazoa</taxon>
        <taxon>Ecdysozoa</taxon>
        <taxon>Nematoda</taxon>
        <taxon>Chromadorea</taxon>
        <taxon>Rhabditida</taxon>
        <taxon>Rhabditina</taxon>
        <taxon>Rhabditomorpha</taxon>
        <taxon>Strongyloidea</taxon>
        <taxon>Ancylostomatidae</taxon>
        <taxon>Ancylostomatinae</taxon>
        <taxon>Ancylostoma</taxon>
    </lineage>
</organism>
<keyword evidence="2" id="KW-1185">Reference proteome</keyword>
<proteinExistence type="predicted"/>
<dbReference type="OrthoDB" id="5869837at2759"/>
<evidence type="ECO:0000313" key="2">
    <source>
        <dbReference type="Proteomes" id="UP000024635"/>
    </source>
</evidence>
<sequence>MKMRPNQDREKKHVVNFCVASEKFGWKANPEESKEDRSLEFAQILLANSKHWPEHVQLLGALHGVTPEKAYEEVKQLALSIELSKKWYELVKEHAQNRRWDWKGRSMLYNNSRIQKEHEREDEIRRYRA</sequence>
<reference evidence="2" key="1">
    <citation type="journal article" date="2015" name="Nat. Genet.">
        <title>The genome and transcriptome of the zoonotic hookworm Ancylostoma ceylanicum identify infection-specific gene families.</title>
        <authorList>
            <person name="Schwarz E.M."/>
            <person name="Hu Y."/>
            <person name="Antoshechkin I."/>
            <person name="Miller M.M."/>
            <person name="Sternberg P.W."/>
            <person name="Aroian R.V."/>
        </authorList>
    </citation>
    <scope>NUCLEOTIDE SEQUENCE</scope>
    <source>
        <strain evidence="2">HY135</strain>
    </source>
</reference>
<gene>
    <name evidence="1" type="primary">Acey_s0673.g1406</name>
    <name evidence="1" type="ORF">Y032_0673g1406</name>
</gene>
<dbReference type="Proteomes" id="UP000024635">
    <property type="component" value="Unassembled WGS sequence"/>
</dbReference>
<dbReference type="AlphaFoldDB" id="A0A016WH71"/>